<dbReference type="AlphaFoldDB" id="A0AAD1HW10"/>
<evidence type="ECO:0000313" key="2">
    <source>
        <dbReference type="Proteomes" id="UP000467636"/>
    </source>
</evidence>
<protein>
    <recommendedName>
        <fullName evidence="3">DUF4192 domain-containing protein</fullName>
    </recommendedName>
</protein>
<dbReference type="EMBL" id="AP022564">
    <property type="protein sequence ID" value="BBX22239.1"/>
    <property type="molecule type" value="Genomic_DNA"/>
</dbReference>
<reference evidence="1 2" key="1">
    <citation type="journal article" date="2019" name="Emerg. Microbes Infect.">
        <title>Comprehensive subspecies identification of 175 nontuberculous mycobacteria species based on 7547 genomic profiles.</title>
        <authorList>
            <person name="Matsumoto Y."/>
            <person name="Kinjo T."/>
            <person name="Motooka D."/>
            <person name="Nabeya D."/>
            <person name="Jung N."/>
            <person name="Uechi K."/>
            <person name="Horii T."/>
            <person name="Iida T."/>
            <person name="Fujita J."/>
            <person name="Nakamura S."/>
        </authorList>
    </citation>
    <scope>NUCLEOTIDE SEQUENCE [LARGE SCALE GENOMIC DNA]</scope>
    <source>
        <strain evidence="1 2">JCM 12143</strain>
    </source>
</reference>
<dbReference type="Pfam" id="PF13830">
    <property type="entry name" value="DUF4192"/>
    <property type="match status" value="1"/>
</dbReference>
<dbReference type="InterPro" id="IPR025447">
    <property type="entry name" value="DUF4192"/>
</dbReference>
<keyword evidence="2" id="KW-1185">Reference proteome</keyword>
<sequence>MTVGIVNVAAMTTKQPEFTLNRPGALIAALPAILGFVPEKSLILVSVDGGELGSVLRVDLSEELAGTVGHLADVAAAAAPAAAIAVIVDADGACCPVCNDQHRRLVDTLAAELSRNDIVLLGTHLVDRVALGGRWHCVDGCGAGGPVEDPEASPLAAAAVLEGRRLYPRRADLQAVIAPGDAERTAAVAAVIGDYAADRAAAVDTEGTARARRDVEAVLEAVVALAAGQRPADAELARLGCSLTDVLVRDTLCALAIGEHAGDAEMLWAVMARALPAPWRADALVLLAFSAYARGDGPLAGVSLEAALRCVPGHRMAGLLDTALQSGLRPDRIRGLADTGFRLASQLGVQLPQRQGFGQRAG</sequence>
<dbReference type="Proteomes" id="UP000467636">
    <property type="component" value="Chromosome"/>
</dbReference>
<evidence type="ECO:0000313" key="1">
    <source>
        <dbReference type="EMBL" id="BBX22239.1"/>
    </source>
</evidence>
<evidence type="ECO:0008006" key="3">
    <source>
        <dbReference type="Google" id="ProtNLM"/>
    </source>
</evidence>
<name>A0AAD1HW10_9MYCO</name>
<organism evidence="1 2">
    <name type="scientific">Mycolicibacter terrae</name>
    <dbReference type="NCBI Taxonomy" id="1788"/>
    <lineage>
        <taxon>Bacteria</taxon>
        <taxon>Bacillati</taxon>
        <taxon>Actinomycetota</taxon>
        <taxon>Actinomycetes</taxon>
        <taxon>Mycobacteriales</taxon>
        <taxon>Mycobacteriaceae</taxon>
        <taxon>Mycolicibacter</taxon>
    </lineage>
</organism>
<accession>A0AAD1HW10</accession>
<gene>
    <name evidence="1" type="ORF">MTER_16500</name>
</gene>
<proteinExistence type="predicted"/>